<keyword evidence="5 6" id="KW-0472">Membrane</keyword>
<feature type="transmembrane region" description="Helical" evidence="6">
    <location>
        <begin position="279"/>
        <end position="298"/>
    </location>
</feature>
<dbReference type="InterPro" id="IPR011701">
    <property type="entry name" value="MFS"/>
</dbReference>
<dbReference type="InterPro" id="IPR050189">
    <property type="entry name" value="MFS_Efflux_Transporters"/>
</dbReference>
<dbReference type="PROSITE" id="PS50850">
    <property type="entry name" value="MFS"/>
    <property type="match status" value="1"/>
</dbReference>
<evidence type="ECO:0000256" key="3">
    <source>
        <dbReference type="ARBA" id="ARBA00022692"/>
    </source>
</evidence>
<reference evidence="8" key="1">
    <citation type="submission" date="2022-12" db="EMBL/GenBank/DDBJ databases">
        <title>Isolation and characterisation of novel Methanocorpusculum spp. from native Australian herbivores indicates the genus is ancestrally host-associated.</title>
        <authorList>
            <person name="Volmer J.G."/>
            <person name="Soo R.M."/>
            <person name="Evans P.N."/>
            <person name="Hoedt E.C."/>
            <person name="Astorga Alsina A.L."/>
            <person name="Woodcroft B.J."/>
            <person name="Tyson G.W."/>
            <person name="Hugenholtz P."/>
            <person name="Morrison M."/>
        </authorList>
    </citation>
    <scope>NUCLEOTIDE SEQUENCE</scope>
    <source>
        <strain evidence="8">CW153</strain>
    </source>
</reference>
<evidence type="ECO:0000313" key="8">
    <source>
        <dbReference type="EMBL" id="MCZ0861928.1"/>
    </source>
</evidence>
<evidence type="ECO:0000256" key="5">
    <source>
        <dbReference type="ARBA" id="ARBA00023136"/>
    </source>
</evidence>
<protein>
    <submittedName>
        <fullName evidence="8">MFS transporter</fullName>
    </submittedName>
</protein>
<comment type="caution">
    <text evidence="8">The sequence shown here is derived from an EMBL/GenBank/DDBJ whole genome shotgun (WGS) entry which is preliminary data.</text>
</comment>
<proteinExistence type="predicted"/>
<feature type="transmembrane region" description="Helical" evidence="6">
    <location>
        <begin position="198"/>
        <end position="217"/>
    </location>
</feature>
<keyword evidence="3 6" id="KW-0812">Transmembrane</keyword>
<feature type="transmembrane region" description="Helical" evidence="6">
    <location>
        <begin position="128"/>
        <end position="147"/>
    </location>
</feature>
<feature type="transmembrane region" description="Helical" evidence="6">
    <location>
        <begin position="69"/>
        <end position="88"/>
    </location>
</feature>
<feature type="transmembrane region" description="Helical" evidence="6">
    <location>
        <begin position="229"/>
        <end position="247"/>
    </location>
</feature>
<evidence type="ECO:0000256" key="4">
    <source>
        <dbReference type="ARBA" id="ARBA00022989"/>
    </source>
</evidence>
<comment type="subcellular location">
    <subcellularLocation>
        <location evidence="1">Cell membrane</location>
        <topology evidence="1">Multi-pass membrane protein</topology>
    </subcellularLocation>
</comment>
<evidence type="ECO:0000256" key="6">
    <source>
        <dbReference type="SAM" id="Phobius"/>
    </source>
</evidence>
<dbReference type="EMBL" id="JAPTGC010000002">
    <property type="protein sequence ID" value="MCZ0861928.1"/>
    <property type="molecule type" value="Genomic_DNA"/>
</dbReference>
<dbReference type="PANTHER" id="PTHR43124">
    <property type="entry name" value="PURINE EFFLUX PUMP PBUE"/>
    <property type="match status" value="1"/>
</dbReference>
<feature type="transmembrane region" description="Helical" evidence="6">
    <location>
        <begin position="335"/>
        <end position="354"/>
    </location>
</feature>
<evidence type="ECO:0000259" key="7">
    <source>
        <dbReference type="PROSITE" id="PS50850"/>
    </source>
</evidence>
<dbReference type="Proteomes" id="UP001141336">
    <property type="component" value="Unassembled WGS sequence"/>
</dbReference>
<dbReference type="Pfam" id="PF07690">
    <property type="entry name" value="MFS_1"/>
    <property type="match status" value="1"/>
</dbReference>
<keyword evidence="9" id="KW-1185">Reference proteome</keyword>
<dbReference type="SUPFAM" id="SSF103473">
    <property type="entry name" value="MFS general substrate transporter"/>
    <property type="match status" value="1"/>
</dbReference>
<keyword evidence="2" id="KW-1003">Cell membrane</keyword>
<dbReference type="InterPro" id="IPR036259">
    <property type="entry name" value="MFS_trans_sf"/>
</dbReference>
<feature type="transmembrane region" description="Helical" evidence="6">
    <location>
        <begin position="310"/>
        <end position="329"/>
    </location>
</feature>
<feature type="transmembrane region" description="Helical" evidence="6">
    <location>
        <begin position="40"/>
        <end position="57"/>
    </location>
</feature>
<gene>
    <name evidence="8" type="ORF">O0S09_01480</name>
</gene>
<evidence type="ECO:0000256" key="1">
    <source>
        <dbReference type="ARBA" id="ARBA00004651"/>
    </source>
</evidence>
<feature type="transmembrane region" description="Helical" evidence="6">
    <location>
        <begin position="94"/>
        <end position="116"/>
    </location>
</feature>
<dbReference type="RefSeq" id="WP_268922126.1">
    <property type="nucleotide sequence ID" value="NZ_JAPTGC010000002.1"/>
</dbReference>
<dbReference type="PANTHER" id="PTHR43124:SF9">
    <property type="entry name" value="SUGAR TRANSPORT FAMILY PROTEIN"/>
    <property type="match status" value="1"/>
</dbReference>
<evidence type="ECO:0000313" key="9">
    <source>
        <dbReference type="Proteomes" id="UP001141336"/>
    </source>
</evidence>
<accession>A0ABT4IJM0</accession>
<dbReference type="Gene3D" id="1.20.1250.20">
    <property type="entry name" value="MFS general substrate transporter like domains"/>
    <property type="match status" value="2"/>
</dbReference>
<organism evidence="8 9">
    <name type="scientific">Methanocorpusculum vombati</name>
    <dbReference type="NCBI Taxonomy" id="3002864"/>
    <lineage>
        <taxon>Archaea</taxon>
        <taxon>Methanobacteriati</taxon>
        <taxon>Methanobacteriota</taxon>
        <taxon>Stenosarchaea group</taxon>
        <taxon>Methanomicrobia</taxon>
        <taxon>Methanomicrobiales</taxon>
        <taxon>Methanocorpusculaceae</taxon>
        <taxon>Methanocorpusculum</taxon>
    </lineage>
</organism>
<sequence length="361" mass="37159">MKLQTIFRTSLFLGAFAAMALSNAVVPVLNSIAPDPGMQGAVYSAYFLGAFLMVFPAGMLSDRFGRTPLVRIGLFGTLVSAVVLWISYPDPAAAVALRFAEGLFTGMFVSAAMAFVNSAADHRRLAGGFVALMNVGMVAGLVVSGWLASVQAYAGVLVFGILTGAAGLLSLGLADDAPAQENILPFAAVKDIAVYHKWLWAALFVSCGTTGVVISAYPELSGASADVNGVVTALMSVATAVFVYAASRMRTADSLSVVRVAGILLAVSVPVVLVNPLGMILVGAVFGVITAAVLNYLAETKKPQGVMNGMFNMTQYAGMAALPFAAGLLVLPAGYVGVFLIVAGLNAAAGLLVVRCPCYVQ</sequence>
<dbReference type="InterPro" id="IPR020846">
    <property type="entry name" value="MFS_dom"/>
</dbReference>
<feature type="domain" description="Major facilitator superfamily (MFS) profile" evidence="7">
    <location>
        <begin position="3"/>
        <end position="361"/>
    </location>
</feature>
<feature type="transmembrane region" description="Helical" evidence="6">
    <location>
        <begin position="254"/>
        <end position="273"/>
    </location>
</feature>
<evidence type="ECO:0000256" key="2">
    <source>
        <dbReference type="ARBA" id="ARBA00022475"/>
    </source>
</evidence>
<keyword evidence="4 6" id="KW-1133">Transmembrane helix</keyword>
<feature type="transmembrane region" description="Helical" evidence="6">
    <location>
        <begin position="153"/>
        <end position="174"/>
    </location>
</feature>
<name>A0ABT4IJM0_9EURY</name>